<dbReference type="Proteomes" id="UP000789901">
    <property type="component" value="Unassembled WGS sequence"/>
</dbReference>
<gene>
    <name evidence="1" type="ORF">GMARGA_LOCUS44601</name>
</gene>
<proteinExistence type="predicted"/>
<reference evidence="1 2" key="1">
    <citation type="submission" date="2021-06" db="EMBL/GenBank/DDBJ databases">
        <authorList>
            <person name="Kallberg Y."/>
            <person name="Tangrot J."/>
            <person name="Rosling A."/>
        </authorList>
    </citation>
    <scope>NUCLEOTIDE SEQUENCE [LARGE SCALE GENOMIC DNA]</scope>
    <source>
        <strain evidence="1 2">120-4 pot B 10/14</strain>
    </source>
</reference>
<sequence length="53" mass="5833">AWSSSITSIRLGFVFVYGLVMTKLLQRGPTILPLTIVLALARAMEPELKKMNG</sequence>
<comment type="caution">
    <text evidence="1">The sequence shown here is derived from an EMBL/GenBank/DDBJ whole genome shotgun (WGS) entry which is preliminary data.</text>
</comment>
<feature type="non-terminal residue" evidence="1">
    <location>
        <position position="53"/>
    </location>
</feature>
<keyword evidence="2" id="KW-1185">Reference proteome</keyword>
<feature type="non-terminal residue" evidence="1">
    <location>
        <position position="1"/>
    </location>
</feature>
<name>A0ABN7XMM2_GIGMA</name>
<protein>
    <submittedName>
        <fullName evidence="1">25918_t:CDS:1</fullName>
    </submittedName>
</protein>
<accession>A0ABN7XMM2</accession>
<evidence type="ECO:0000313" key="2">
    <source>
        <dbReference type="Proteomes" id="UP000789901"/>
    </source>
</evidence>
<organism evidence="1 2">
    <name type="scientific">Gigaspora margarita</name>
    <dbReference type="NCBI Taxonomy" id="4874"/>
    <lineage>
        <taxon>Eukaryota</taxon>
        <taxon>Fungi</taxon>
        <taxon>Fungi incertae sedis</taxon>
        <taxon>Mucoromycota</taxon>
        <taxon>Glomeromycotina</taxon>
        <taxon>Glomeromycetes</taxon>
        <taxon>Diversisporales</taxon>
        <taxon>Gigasporaceae</taxon>
        <taxon>Gigaspora</taxon>
    </lineage>
</organism>
<dbReference type="EMBL" id="CAJVQB010152944">
    <property type="protein sequence ID" value="CAG8855780.1"/>
    <property type="molecule type" value="Genomic_DNA"/>
</dbReference>
<evidence type="ECO:0000313" key="1">
    <source>
        <dbReference type="EMBL" id="CAG8855780.1"/>
    </source>
</evidence>